<dbReference type="EMBL" id="BTGU01011336">
    <property type="protein sequence ID" value="GMN71339.1"/>
    <property type="molecule type" value="Genomic_DNA"/>
</dbReference>
<sequence>MATRELRHGPYSRWEAAVRNLRQWGNPDRAIGLKREGGRSRQIGRDRNRLACFVSGQSLGFGVLSTWALRTRHISLLALPESPTDFH</sequence>
<dbReference type="EMBL" id="BTGU01011336">
    <property type="protein sequence ID" value="GMN71336.1"/>
    <property type="molecule type" value="Genomic_DNA"/>
</dbReference>
<protein>
    <submittedName>
        <fullName evidence="2">Uncharacterized protein</fullName>
    </submittedName>
</protein>
<accession>A0AA88EKJ8</accession>
<gene>
    <name evidence="1" type="ORF">TIFTF001_052653</name>
    <name evidence="2" type="ORF">TIFTF001_052654</name>
</gene>
<dbReference type="AlphaFoldDB" id="A0AA88EKJ8"/>
<keyword evidence="3" id="KW-1185">Reference proteome</keyword>
<reference evidence="2" key="1">
    <citation type="submission" date="2023-07" db="EMBL/GenBank/DDBJ databases">
        <title>draft genome sequence of fig (Ficus carica).</title>
        <authorList>
            <person name="Takahashi T."/>
            <person name="Nishimura K."/>
        </authorList>
    </citation>
    <scope>NUCLEOTIDE SEQUENCE</scope>
</reference>
<evidence type="ECO:0000313" key="3">
    <source>
        <dbReference type="Proteomes" id="UP001187192"/>
    </source>
</evidence>
<name>A0AA88EKJ8_FICCA</name>
<dbReference type="Gramene" id="FCD_00024639-RA">
    <property type="protein sequence ID" value="FCD_00024639-RA:cds"/>
    <property type="gene ID" value="FCD_00024639"/>
</dbReference>
<dbReference type="Proteomes" id="UP001187192">
    <property type="component" value="Unassembled WGS sequence"/>
</dbReference>
<comment type="caution">
    <text evidence="2">The sequence shown here is derived from an EMBL/GenBank/DDBJ whole genome shotgun (WGS) entry which is preliminary data.</text>
</comment>
<evidence type="ECO:0000313" key="1">
    <source>
        <dbReference type="EMBL" id="GMN71336.1"/>
    </source>
</evidence>
<proteinExistence type="predicted"/>
<organism evidence="2 3">
    <name type="scientific">Ficus carica</name>
    <name type="common">Common fig</name>
    <dbReference type="NCBI Taxonomy" id="3494"/>
    <lineage>
        <taxon>Eukaryota</taxon>
        <taxon>Viridiplantae</taxon>
        <taxon>Streptophyta</taxon>
        <taxon>Embryophyta</taxon>
        <taxon>Tracheophyta</taxon>
        <taxon>Spermatophyta</taxon>
        <taxon>Magnoliopsida</taxon>
        <taxon>eudicotyledons</taxon>
        <taxon>Gunneridae</taxon>
        <taxon>Pentapetalae</taxon>
        <taxon>rosids</taxon>
        <taxon>fabids</taxon>
        <taxon>Rosales</taxon>
        <taxon>Moraceae</taxon>
        <taxon>Ficeae</taxon>
        <taxon>Ficus</taxon>
    </lineage>
</organism>
<evidence type="ECO:0000313" key="2">
    <source>
        <dbReference type="EMBL" id="GMN71339.1"/>
    </source>
</evidence>